<dbReference type="EMBL" id="LGRX02013362">
    <property type="protein sequence ID" value="KAK3266205.1"/>
    <property type="molecule type" value="Genomic_DNA"/>
</dbReference>
<comment type="caution">
    <text evidence="1">The sequence shown here is derived from an EMBL/GenBank/DDBJ whole genome shotgun (WGS) entry which is preliminary data.</text>
</comment>
<name>A0AAE0FV52_9CHLO</name>
<keyword evidence="2" id="KW-1185">Reference proteome</keyword>
<dbReference type="Proteomes" id="UP001190700">
    <property type="component" value="Unassembled WGS sequence"/>
</dbReference>
<dbReference type="AlphaFoldDB" id="A0AAE0FV52"/>
<gene>
    <name evidence="1" type="ORF">CYMTET_25158</name>
</gene>
<organism evidence="1 2">
    <name type="scientific">Cymbomonas tetramitiformis</name>
    <dbReference type="NCBI Taxonomy" id="36881"/>
    <lineage>
        <taxon>Eukaryota</taxon>
        <taxon>Viridiplantae</taxon>
        <taxon>Chlorophyta</taxon>
        <taxon>Pyramimonadophyceae</taxon>
        <taxon>Pyramimonadales</taxon>
        <taxon>Pyramimonadaceae</taxon>
        <taxon>Cymbomonas</taxon>
    </lineage>
</organism>
<evidence type="ECO:0000313" key="1">
    <source>
        <dbReference type="EMBL" id="KAK3266205.1"/>
    </source>
</evidence>
<protein>
    <submittedName>
        <fullName evidence="1">Uncharacterized protein</fullName>
    </submittedName>
</protein>
<evidence type="ECO:0000313" key="2">
    <source>
        <dbReference type="Proteomes" id="UP001190700"/>
    </source>
</evidence>
<reference evidence="1 2" key="1">
    <citation type="journal article" date="2015" name="Genome Biol. Evol.">
        <title>Comparative Genomics of a Bacterivorous Green Alga Reveals Evolutionary Causalities and Consequences of Phago-Mixotrophic Mode of Nutrition.</title>
        <authorList>
            <person name="Burns J.A."/>
            <person name="Paasch A."/>
            <person name="Narechania A."/>
            <person name="Kim E."/>
        </authorList>
    </citation>
    <scope>NUCLEOTIDE SEQUENCE [LARGE SCALE GENOMIC DNA]</scope>
    <source>
        <strain evidence="1 2">PLY_AMNH</strain>
    </source>
</reference>
<sequence>MHIGFKKVWEPRYHTLDHSLAFFNANAKLPQTITHVLEYLGLPLEFLTLQANDIVQDICWSHCKMKLNETPALFNDQDNVCGFKTEGVDIHRITISSARDKAFKLFIELYERDEEYTCHLFADTWWASGVGGFLAFNARWNQSIQNSPERTNMHVKDETTLRQQLQLEVFHPSARENICTRKQSTTRNTLYLPLQ</sequence>
<accession>A0AAE0FV52</accession>
<proteinExistence type="predicted"/>